<feature type="signal peptide" evidence="1">
    <location>
        <begin position="1"/>
        <end position="22"/>
    </location>
</feature>
<sequence length="199" mass="22028">MNKISCILLTTLFMACGIVARAQKGNQTSIIIGTELNIPVNINDYPQSGPDVHYWGGYGINAKLEKPISSSLHFTAGLGVVIFQTNPNDLFGSVNPDNSTGFYYTDDYHTLYAYLPLTAGLKYYVSKYFYLSGEAGSAFKISNRTNTSFIYSGGGGAVVPIGPHHGFDFNLRYERGYKNVDYNFVIQSIGINVAYKYRF</sequence>
<dbReference type="RefSeq" id="WP_119410745.1">
    <property type="nucleotide sequence ID" value="NZ_CP032869.1"/>
</dbReference>
<keyword evidence="1" id="KW-0732">Signal</keyword>
<evidence type="ECO:0000313" key="2">
    <source>
        <dbReference type="EMBL" id="AYL97168.1"/>
    </source>
</evidence>
<dbReference type="EMBL" id="CP032869">
    <property type="protein sequence ID" value="AYL97168.1"/>
    <property type="molecule type" value="Genomic_DNA"/>
</dbReference>
<evidence type="ECO:0000256" key="1">
    <source>
        <dbReference type="SAM" id="SignalP"/>
    </source>
</evidence>
<reference evidence="2 3" key="1">
    <citation type="submission" date="2018-10" db="EMBL/GenBank/DDBJ databases">
        <title>Genome sequencing of Mucilaginibacter sp. HYN0043.</title>
        <authorList>
            <person name="Kim M."/>
            <person name="Yi H."/>
        </authorList>
    </citation>
    <scope>NUCLEOTIDE SEQUENCE [LARGE SCALE GENOMIC DNA]</scope>
    <source>
        <strain evidence="2 3">HYN0043</strain>
    </source>
</reference>
<evidence type="ECO:0000313" key="3">
    <source>
        <dbReference type="Proteomes" id="UP000270046"/>
    </source>
</evidence>
<gene>
    <name evidence="2" type="ORF">HYN43_018465</name>
</gene>
<name>A0A494W0V2_9SPHI</name>
<dbReference type="AlphaFoldDB" id="A0A494W0V2"/>
<keyword evidence="3" id="KW-1185">Reference proteome</keyword>
<dbReference type="PROSITE" id="PS51257">
    <property type="entry name" value="PROKAR_LIPOPROTEIN"/>
    <property type="match status" value="1"/>
</dbReference>
<dbReference type="KEGG" id="muh:HYN43_018465"/>
<proteinExistence type="predicted"/>
<organism evidence="2 3">
    <name type="scientific">Mucilaginibacter celer</name>
    <dbReference type="NCBI Taxonomy" id="2305508"/>
    <lineage>
        <taxon>Bacteria</taxon>
        <taxon>Pseudomonadati</taxon>
        <taxon>Bacteroidota</taxon>
        <taxon>Sphingobacteriia</taxon>
        <taxon>Sphingobacteriales</taxon>
        <taxon>Sphingobacteriaceae</taxon>
        <taxon>Mucilaginibacter</taxon>
    </lineage>
</organism>
<dbReference type="Proteomes" id="UP000270046">
    <property type="component" value="Chromosome"/>
</dbReference>
<dbReference type="OrthoDB" id="792302at2"/>
<feature type="chain" id="PRO_5019717546" description="Outer membrane protein beta-barrel domain-containing protein" evidence="1">
    <location>
        <begin position="23"/>
        <end position="199"/>
    </location>
</feature>
<protein>
    <recommendedName>
        <fullName evidence="4">Outer membrane protein beta-barrel domain-containing protein</fullName>
    </recommendedName>
</protein>
<evidence type="ECO:0008006" key="4">
    <source>
        <dbReference type="Google" id="ProtNLM"/>
    </source>
</evidence>
<accession>A0A494W0V2</accession>